<dbReference type="Proteomes" id="UP000031838">
    <property type="component" value="Chromosome 2"/>
</dbReference>
<evidence type="ECO:0000256" key="2">
    <source>
        <dbReference type="ARBA" id="ARBA00023015"/>
    </source>
</evidence>
<dbReference type="InterPro" id="IPR000847">
    <property type="entry name" value="LysR_HTH_N"/>
</dbReference>
<dbReference type="Pfam" id="PF03466">
    <property type="entry name" value="LysR_substrate"/>
    <property type="match status" value="1"/>
</dbReference>
<dbReference type="KEGG" id="bgp:BGL_2c28160"/>
<dbReference type="AlphaFoldDB" id="A0A0B6SC81"/>
<dbReference type="PANTHER" id="PTHR30419:SF30">
    <property type="entry name" value="LYSR FAMILY TRANSCRIPTIONAL REGULATOR"/>
    <property type="match status" value="1"/>
</dbReference>
<dbReference type="SUPFAM" id="SSF46785">
    <property type="entry name" value="Winged helix' DNA-binding domain"/>
    <property type="match status" value="1"/>
</dbReference>
<gene>
    <name evidence="6" type="ORF">BGL_2c28160</name>
</gene>
<sequence length="344" mass="37337">MNLITWRSGRARRACLARSRPFSSMRARAATHLRTVSMTRIRNPLNLAQLQAFVAAAHHRSLRAAARELGVTQPAITHTIREIEHALNAELLVRTVRGVELTACGQALLPRAEQLLGDMRRAVEAVEQVKGELSGRVAVGAMPSIALTALPRAVQKFRATMPDVQLHLAEVTTPDALAQLSNGALDIAAIHHLPALDREFTQTPLLSTEFVIVMRAGHPLAKARGLAELLDAEWIVTVDADDFPHSVMMSMFTGHGLPLPRRLVRAPSSFSVTLGLVSRSDVIGCFTKPLADMVAPLGIRIAAIEETLPAYELSIISRRDLLPTPAVTQFVACLKQAAAEVDLL</sequence>
<reference evidence="6 7" key="2">
    <citation type="journal article" date="2016" name="Appl. Microbiol. Biotechnol.">
        <title>Mutations improving production and secretion of extracellular lipase by Burkholderia glumae PG1.</title>
        <authorList>
            <person name="Knapp A."/>
            <person name="Voget S."/>
            <person name="Gao R."/>
            <person name="Zaburannyi N."/>
            <person name="Krysciak D."/>
            <person name="Breuer M."/>
            <person name="Hauer B."/>
            <person name="Streit W.R."/>
            <person name="Muller R."/>
            <person name="Daniel R."/>
            <person name="Jaeger K.E."/>
        </authorList>
    </citation>
    <scope>NUCLEOTIDE SEQUENCE [LARGE SCALE GENOMIC DNA]</scope>
    <source>
        <strain evidence="6 7">PG1</strain>
    </source>
</reference>
<dbReference type="FunFam" id="1.10.10.10:FF:000001">
    <property type="entry name" value="LysR family transcriptional regulator"/>
    <property type="match status" value="1"/>
</dbReference>
<dbReference type="GO" id="GO:0003677">
    <property type="term" value="F:DNA binding"/>
    <property type="evidence" value="ECO:0007669"/>
    <property type="project" value="UniProtKB-KW"/>
</dbReference>
<evidence type="ECO:0000313" key="6">
    <source>
        <dbReference type="EMBL" id="AJK50870.1"/>
    </source>
</evidence>
<accession>A0A0B6SC81</accession>
<dbReference type="PRINTS" id="PR00039">
    <property type="entry name" value="HTHLYSR"/>
</dbReference>
<proteinExistence type="inferred from homology"/>
<keyword evidence="3" id="KW-0238">DNA-binding</keyword>
<dbReference type="SUPFAM" id="SSF53850">
    <property type="entry name" value="Periplasmic binding protein-like II"/>
    <property type="match status" value="1"/>
</dbReference>
<dbReference type="Gene3D" id="3.40.190.290">
    <property type="match status" value="1"/>
</dbReference>
<evidence type="ECO:0000256" key="3">
    <source>
        <dbReference type="ARBA" id="ARBA00023125"/>
    </source>
</evidence>
<dbReference type="Gene3D" id="1.10.10.10">
    <property type="entry name" value="Winged helix-like DNA-binding domain superfamily/Winged helix DNA-binding domain"/>
    <property type="match status" value="1"/>
</dbReference>
<dbReference type="HOGENOM" id="CLU_039613_6_0_4"/>
<dbReference type="InterPro" id="IPR005119">
    <property type="entry name" value="LysR_subst-bd"/>
</dbReference>
<dbReference type="InterPro" id="IPR050950">
    <property type="entry name" value="HTH-type_LysR_regulators"/>
</dbReference>
<keyword evidence="7" id="KW-1185">Reference proteome</keyword>
<dbReference type="PROSITE" id="PS50931">
    <property type="entry name" value="HTH_LYSR"/>
    <property type="match status" value="1"/>
</dbReference>
<evidence type="ECO:0000313" key="7">
    <source>
        <dbReference type="Proteomes" id="UP000031838"/>
    </source>
</evidence>
<feature type="domain" description="HTH lysR-type" evidence="5">
    <location>
        <begin position="45"/>
        <end position="102"/>
    </location>
</feature>
<dbReference type="PANTHER" id="PTHR30419">
    <property type="entry name" value="HTH-TYPE TRANSCRIPTIONAL REGULATOR YBHD"/>
    <property type="match status" value="1"/>
</dbReference>
<evidence type="ECO:0000259" key="5">
    <source>
        <dbReference type="PROSITE" id="PS50931"/>
    </source>
</evidence>
<dbReference type="GO" id="GO:0003700">
    <property type="term" value="F:DNA-binding transcription factor activity"/>
    <property type="evidence" value="ECO:0007669"/>
    <property type="project" value="InterPro"/>
</dbReference>
<evidence type="ECO:0000256" key="1">
    <source>
        <dbReference type="ARBA" id="ARBA00009437"/>
    </source>
</evidence>
<dbReference type="InterPro" id="IPR036388">
    <property type="entry name" value="WH-like_DNA-bd_sf"/>
</dbReference>
<name>A0A0B6SC81_BURPL</name>
<keyword evidence="4" id="KW-0804">Transcription</keyword>
<dbReference type="InterPro" id="IPR036390">
    <property type="entry name" value="WH_DNA-bd_sf"/>
</dbReference>
<comment type="similarity">
    <text evidence="1">Belongs to the LysR transcriptional regulatory family.</text>
</comment>
<dbReference type="GO" id="GO:0005829">
    <property type="term" value="C:cytosol"/>
    <property type="evidence" value="ECO:0007669"/>
    <property type="project" value="TreeGrafter"/>
</dbReference>
<reference evidence="7" key="1">
    <citation type="submission" date="2011-03" db="EMBL/GenBank/DDBJ databases">
        <authorList>
            <person name="Voget S."/>
            <person name="Streit W.R."/>
            <person name="Jaeger K.E."/>
            <person name="Daniel R."/>
        </authorList>
    </citation>
    <scope>NUCLEOTIDE SEQUENCE [LARGE SCALE GENOMIC DNA]</scope>
    <source>
        <strain evidence="7">PG1</strain>
    </source>
</reference>
<evidence type="ECO:0000256" key="4">
    <source>
        <dbReference type="ARBA" id="ARBA00023163"/>
    </source>
</evidence>
<keyword evidence="2" id="KW-0805">Transcription regulation</keyword>
<dbReference type="EMBL" id="CP002581">
    <property type="protein sequence ID" value="AJK50870.1"/>
    <property type="molecule type" value="Genomic_DNA"/>
</dbReference>
<dbReference type="Pfam" id="PF00126">
    <property type="entry name" value="HTH_1"/>
    <property type="match status" value="1"/>
</dbReference>
<protein>
    <submittedName>
        <fullName evidence="6">Transcriptional regulator, LysR family</fullName>
    </submittedName>
</protein>
<organism evidence="6 7">
    <name type="scientific">Burkholderia plantarii</name>
    <dbReference type="NCBI Taxonomy" id="41899"/>
    <lineage>
        <taxon>Bacteria</taxon>
        <taxon>Pseudomonadati</taxon>
        <taxon>Pseudomonadota</taxon>
        <taxon>Betaproteobacteria</taxon>
        <taxon>Burkholderiales</taxon>
        <taxon>Burkholderiaceae</taxon>
        <taxon>Burkholderia</taxon>
    </lineage>
</organism>